<dbReference type="Proteomes" id="UP000664267">
    <property type="component" value="Unassembled WGS sequence"/>
</dbReference>
<protein>
    <submittedName>
        <fullName evidence="1">Uncharacterized protein</fullName>
    </submittedName>
</protein>
<name>A0A939SS08_KLEPN</name>
<gene>
    <name evidence="1" type="ORF">J4733_20900</name>
</gene>
<proteinExistence type="predicted"/>
<comment type="caution">
    <text evidence="1">The sequence shown here is derived from an EMBL/GenBank/DDBJ whole genome shotgun (WGS) entry which is preliminary data.</text>
</comment>
<sequence>MAETTFTLWRQRWLWHCRSLLQPCVADDLSVSDVLYTDVMGLPAYYVGLMFGSPGW</sequence>
<organism evidence="1 2">
    <name type="scientific">Klebsiella pneumoniae</name>
    <dbReference type="NCBI Taxonomy" id="573"/>
    <lineage>
        <taxon>Bacteria</taxon>
        <taxon>Pseudomonadati</taxon>
        <taxon>Pseudomonadota</taxon>
        <taxon>Gammaproteobacteria</taxon>
        <taxon>Enterobacterales</taxon>
        <taxon>Enterobacteriaceae</taxon>
        <taxon>Klebsiella/Raoultella group</taxon>
        <taxon>Klebsiella</taxon>
        <taxon>Klebsiella pneumoniae complex</taxon>
    </lineage>
</organism>
<dbReference type="EMBL" id="JAGETN010000037">
    <property type="protein sequence ID" value="MBO2025844.1"/>
    <property type="molecule type" value="Genomic_DNA"/>
</dbReference>
<dbReference type="AlphaFoldDB" id="A0A939SS08"/>
<reference evidence="1" key="1">
    <citation type="submission" date="2021-03" db="EMBL/GenBank/DDBJ databases">
        <title>Molecular epidemiology and mechanisms of colistin and carbapenem resistance in Enterobacteriaceae from clinical isolates, the environment and porcine samples in Pretoria, South Africa.</title>
        <authorList>
            <person name="Bogoshi D."/>
            <person name="Mbelle N.M."/>
            <person name="Naidoo V."/>
            <person name="Osei Sekyere J."/>
        </authorList>
    </citation>
    <scope>NUCLEOTIDE SEQUENCE</scope>
    <source>
        <strain evidence="1">C029</strain>
    </source>
</reference>
<accession>A0A939SS08</accession>
<evidence type="ECO:0000313" key="2">
    <source>
        <dbReference type="Proteomes" id="UP000664267"/>
    </source>
</evidence>
<evidence type="ECO:0000313" key="1">
    <source>
        <dbReference type="EMBL" id="MBO2025844.1"/>
    </source>
</evidence>